<reference evidence="2 3" key="1">
    <citation type="submission" date="2015-04" db="EMBL/GenBank/DDBJ databases">
        <title>Lasius niger genome sequencing.</title>
        <authorList>
            <person name="Konorov E.A."/>
            <person name="Nikitin M.A."/>
            <person name="Kirill M.V."/>
            <person name="Chang P."/>
        </authorList>
    </citation>
    <scope>NUCLEOTIDE SEQUENCE [LARGE SCALE GENOMIC DNA]</scope>
    <source>
        <tissue evidence="2">Whole</tissue>
    </source>
</reference>
<dbReference type="Proteomes" id="UP000036403">
    <property type="component" value="Unassembled WGS sequence"/>
</dbReference>
<dbReference type="PaxDb" id="67767-A0A0J7L3F2"/>
<gene>
    <name evidence="2" type="ORF">RF55_2262</name>
</gene>
<dbReference type="EMBL" id="LBMM01000832">
    <property type="protein sequence ID" value="KMQ97402.1"/>
    <property type="molecule type" value="Genomic_DNA"/>
</dbReference>
<evidence type="ECO:0000256" key="1">
    <source>
        <dbReference type="SAM" id="MobiDB-lite"/>
    </source>
</evidence>
<dbReference type="AlphaFoldDB" id="A0A0J7L3F2"/>
<keyword evidence="3" id="KW-1185">Reference proteome</keyword>
<name>A0A0J7L3F2_LASNI</name>
<sequence length="76" mass="8303">MIAREIRPSIGGGGYQRNKGTAGGKVRAILAKKSLVKEVGERYGGEGDTGVEKKGDTRKDGEVHEDRFCIIWKRGE</sequence>
<evidence type="ECO:0000313" key="2">
    <source>
        <dbReference type="EMBL" id="KMQ97402.1"/>
    </source>
</evidence>
<proteinExistence type="predicted"/>
<evidence type="ECO:0000313" key="3">
    <source>
        <dbReference type="Proteomes" id="UP000036403"/>
    </source>
</evidence>
<protein>
    <submittedName>
        <fullName evidence="2">Uncharacterized protein</fullName>
    </submittedName>
</protein>
<organism evidence="2 3">
    <name type="scientific">Lasius niger</name>
    <name type="common">Black garden ant</name>
    <dbReference type="NCBI Taxonomy" id="67767"/>
    <lineage>
        <taxon>Eukaryota</taxon>
        <taxon>Metazoa</taxon>
        <taxon>Ecdysozoa</taxon>
        <taxon>Arthropoda</taxon>
        <taxon>Hexapoda</taxon>
        <taxon>Insecta</taxon>
        <taxon>Pterygota</taxon>
        <taxon>Neoptera</taxon>
        <taxon>Endopterygota</taxon>
        <taxon>Hymenoptera</taxon>
        <taxon>Apocrita</taxon>
        <taxon>Aculeata</taxon>
        <taxon>Formicoidea</taxon>
        <taxon>Formicidae</taxon>
        <taxon>Formicinae</taxon>
        <taxon>Lasius</taxon>
        <taxon>Lasius</taxon>
    </lineage>
</organism>
<feature type="region of interest" description="Disordered" evidence="1">
    <location>
        <begin position="1"/>
        <end position="22"/>
    </location>
</feature>
<accession>A0A0J7L3F2</accession>
<comment type="caution">
    <text evidence="2">The sequence shown here is derived from an EMBL/GenBank/DDBJ whole genome shotgun (WGS) entry which is preliminary data.</text>
</comment>